<dbReference type="InterPro" id="IPR037185">
    <property type="entry name" value="EmrE-like"/>
</dbReference>
<evidence type="ECO:0000256" key="1">
    <source>
        <dbReference type="ARBA" id="ARBA00004477"/>
    </source>
</evidence>
<protein>
    <recommendedName>
        <fullName evidence="9">EamA domain-containing protein</fullName>
    </recommendedName>
</protein>
<keyword evidence="2 5" id="KW-0812">Transmembrane</keyword>
<dbReference type="InterPro" id="IPR012404">
    <property type="entry name" value="UCP036436"/>
</dbReference>
<feature type="transmembrane region" description="Helical" evidence="5">
    <location>
        <begin position="133"/>
        <end position="158"/>
    </location>
</feature>
<dbReference type="Pfam" id="PF04142">
    <property type="entry name" value="Nuc_sug_transp"/>
    <property type="match status" value="1"/>
</dbReference>
<dbReference type="AlphaFoldDB" id="V9DKY2"/>
<feature type="transmembrane region" description="Helical" evidence="5">
    <location>
        <begin position="55"/>
        <end position="74"/>
    </location>
</feature>
<dbReference type="GeneID" id="19978501"/>
<evidence type="ECO:0000256" key="3">
    <source>
        <dbReference type="ARBA" id="ARBA00022989"/>
    </source>
</evidence>
<dbReference type="Proteomes" id="UP000030678">
    <property type="component" value="Unassembled WGS sequence"/>
</dbReference>
<dbReference type="PIRSF" id="PIRSF036436">
    <property type="entry name" value="UCP036436"/>
    <property type="match status" value="1"/>
</dbReference>
<evidence type="ECO:0000256" key="6">
    <source>
        <dbReference type="SAM" id="SignalP"/>
    </source>
</evidence>
<gene>
    <name evidence="7" type="ORF">G647_00008</name>
</gene>
<dbReference type="PANTHER" id="PTHR13146">
    <property type="match status" value="1"/>
</dbReference>
<feature type="signal peptide" evidence="6">
    <location>
        <begin position="1"/>
        <end position="21"/>
    </location>
</feature>
<reference evidence="7 8" key="1">
    <citation type="submission" date="2013-03" db="EMBL/GenBank/DDBJ databases">
        <title>The Genome Sequence of Cladophialophora carrionii CBS 160.54.</title>
        <authorList>
            <consortium name="The Broad Institute Genomics Platform"/>
            <person name="Cuomo C."/>
            <person name="de Hoog S."/>
            <person name="Gorbushina A."/>
            <person name="Walker B."/>
            <person name="Young S.K."/>
            <person name="Zeng Q."/>
            <person name="Gargeya S."/>
            <person name="Fitzgerald M."/>
            <person name="Haas B."/>
            <person name="Abouelleil A."/>
            <person name="Allen A.W."/>
            <person name="Alvarado L."/>
            <person name="Arachchi H.M."/>
            <person name="Berlin A.M."/>
            <person name="Chapman S.B."/>
            <person name="Gainer-Dewar J."/>
            <person name="Goldberg J."/>
            <person name="Griggs A."/>
            <person name="Gujja S."/>
            <person name="Hansen M."/>
            <person name="Howarth C."/>
            <person name="Imamovic A."/>
            <person name="Ireland A."/>
            <person name="Larimer J."/>
            <person name="McCowan C."/>
            <person name="Murphy C."/>
            <person name="Pearson M."/>
            <person name="Poon T.W."/>
            <person name="Priest M."/>
            <person name="Roberts A."/>
            <person name="Saif S."/>
            <person name="Shea T."/>
            <person name="Sisk P."/>
            <person name="Sykes S."/>
            <person name="Wortman J."/>
            <person name="Nusbaum C."/>
            <person name="Birren B."/>
        </authorList>
    </citation>
    <scope>NUCLEOTIDE SEQUENCE [LARGE SCALE GENOMIC DNA]</scope>
    <source>
        <strain evidence="7 8">CBS 160.54</strain>
    </source>
</reference>
<keyword evidence="3 5" id="KW-1133">Transmembrane helix</keyword>
<comment type="subcellular location">
    <subcellularLocation>
        <location evidence="1">Endoplasmic reticulum membrane</location>
        <topology evidence="1">Multi-pass membrane protein</topology>
    </subcellularLocation>
</comment>
<dbReference type="HOGENOM" id="CLU_025028_3_1_1"/>
<evidence type="ECO:0000313" key="8">
    <source>
        <dbReference type="Proteomes" id="UP000030678"/>
    </source>
</evidence>
<dbReference type="GO" id="GO:0000139">
    <property type="term" value="C:Golgi membrane"/>
    <property type="evidence" value="ECO:0007669"/>
    <property type="project" value="InterPro"/>
</dbReference>
<evidence type="ECO:0008006" key="9">
    <source>
        <dbReference type="Google" id="ProtNLM"/>
    </source>
</evidence>
<evidence type="ECO:0000313" key="7">
    <source>
        <dbReference type="EMBL" id="ETI27559.1"/>
    </source>
</evidence>
<evidence type="ECO:0000256" key="4">
    <source>
        <dbReference type="ARBA" id="ARBA00023136"/>
    </source>
</evidence>
<proteinExistence type="predicted"/>
<evidence type="ECO:0000256" key="5">
    <source>
        <dbReference type="SAM" id="Phobius"/>
    </source>
</evidence>
<dbReference type="VEuPathDB" id="FungiDB:G647_00008"/>
<keyword evidence="4 5" id="KW-0472">Membrane</keyword>
<name>V9DKY2_9EURO</name>
<accession>V9DKY2</accession>
<dbReference type="OrthoDB" id="29773at2759"/>
<feature type="transmembrane region" description="Helical" evidence="5">
    <location>
        <begin position="332"/>
        <end position="352"/>
    </location>
</feature>
<dbReference type="RefSeq" id="XP_008721633.1">
    <property type="nucleotide sequence ID" value="XM_008723411.1"/>
</dbReference>
<feature type="transmembrane region" description="Helical" evidence="5">
    <location>
        <begin position="290"/>
        <end position="312"/>
    </location>
</feature>
<feature type="transmembrane region" description="Helical" evidence="5">
    <location>
        <begin position="245"/>
        <end position="269"/>
    </location>
</feature>
<dbReference type="PROSITE" id="PS51257">
    <property type="entry name" value="PROKAR_LIPOPROTEIN"/>
    <property type="match status" value="1"/>
</dbReference>
<dbReference type="PANTHER" id="PTHR13146:SF0">
    <property type="entry name" value="SOLUTE CARRIER FAMILY 35 MEMBER F6"/>
    <property type="match status" value="1"/>
</dbReference>
<dbReference type="EMBL" id="KB822697">
    <property type="protein sequence ID" value="ETI27559.1"/>
    <property type="molecule type" value="Genomic_DNA"/>
</dbReference>
<feature type="transmembrane region" description="Helical" evidence="5">
    <location>
        <begin position="164"/>
        <end position="181"/>
    </location>
</feature>
<organism evidence="7 8">
    <name type="scientific">Cladophialophora carrionii CBS 160.54</name>
    <dbReference type="NCBI Taxonomy" id="1279043"/>
    <lineage>
        <taxon>Eukaryota</taxon>
        <taxon>Fungi</taxon>
        <taxon>Dikarya</taxon>
        <taxon>Ascomycota</taxon>
        <taxon>Pezizomycotina</taxon>
        <taxon>Eurotiomycetes</taxon>
        <taxon>Chaetothyriomycetidae</taxon>
        <taxon>Chaetothyriales</taxon>
        <taxon>Herpotrichiellaceae</taxon>
        <taxon>Cladophialophora</taxon>
    </lineage>
</organism>
<evidence type="ECO:0000256" key="2">
    <source>
        <dbReference type="ARBA" id="ARBA00022692"/>
    </source>
</evidence>
<dbReference type="SUPFAM" id="SSF103481">
    <property type="entry name" value="Multidrug resistance efflux transporter EmrE"/>
    <property type="match status" value="1"/>
</dbReference>
<dbReference type="InterPro" id="IPR007271">
    <property type="entry name" value="Nuc_sug_transpt"/>
</dbReference>
<feature type="chain" id="PRO_5004773472" description="EamA domain-containing protein" evidence="6">
    <location>
        <begin position="22"/>
        <end position="436"/>
    </location>
</feature>
<keyword evidence="6" id="KW-0732">Signal</keyword>
<dbReference type="GO" id="GO:0015165">
    <property type="term" value="F:pyrimidine nucleotide-sugar transmembrane transporter activity"/>
    <property type="evidence" value="ECO:0007669"/>
    <property type="project" value="InterPro"/>
</dbReference>
<feature type="transmembrane region" description="Helical" evidence="5">
    <location>
        <begin position="188"/>
        <end position="210"/>
    </location>
</feature>
<sequence length="436" mass="48208">MAVKAVIPFLVGMMLLTGCSNTLLTKYQDQQCVRGCDSKNPKHHRTFEQPVVQTVQMFIGESGCWLVILGFYLYRYFVLRSKDAPLLYQPVSTEDEDDDDTVRPSSRGAAVDPALKPLVPNADDRAALKGWKLVLLGLPACCDITGTTLMNVGLLFVAASIYQMTRGALVLFVGLFSVLFLKRKLYLYHWFSLVIVVLGVALVGLAGAIYTGDRNSPAPKETSLELIRAMALAARQVVVEAADPVVVRTVIGIFLIAFAQIFTATQFCLEEWILENYALEPLKVVAWEGLFGLIVTVVLQVILHFTVGVSKAGKYGYFDAAEGYHQVFTNRAIGISSLAIMVSIGGFNFFGLSVTRSISATSRSIIDTCRTLFIWIVSLGLGWETFKWLQVVGFALLVYGTFMFNDLVRPPIKALLPARVEAEREELLPEEPIEHM</sequence>